<keyword evidence="3 5" id="KW-0479">Metal-binding</keyword>
<organism evidence="8 9">
    <name type="scientific">Ophiobolus disseminans</name>
    <dbReference type="NCBI Taxonomy" id="1469910"/>
    <lineage>
        <taxon>Eukaryota</taxon>
        <taxon>Fungi</taxon>
        <taxon>Dikarya</taxon>
        <taxon>Ascomycota</taxon>
        <taxon>Pezizomycotina</taxon>
        <taxon>Dothideomycetes</taxon>
        <taxon>Pleosporomycetidae</taxon>
        <taxon>Pleosporales</taxon>
        <taxon>Pleosporineae</taxon>
        <taxon>Phaeosphaeriaceae</taxon>
        <taxon>Ophiobolus</taxon>
    </lineage>
</organism>
<sequence length="516" mass="58540">MFLHILVATIAILCGVFAFKLSCNTSLKDIPKAHWSVSISPIWILWIRFQQMENATVQAVHMKKGPIVRLGPNEISINSVDAGLRTVYGSFEKHRWYRSFWNLGKPNMFSFENFQLHSERRRVLSRVYSKTNLFRSPLLRSQNQHILYARLKNVLDEHAEHGQPLEMVATMLAVTMDVVTAFLFGLPNSSNLIEDLEQRQVRLAQYQCRSPYAFFEQELQSIWKLLEKLSLVVVPKHVRVATASFEHWVVTMCEGAVRKSSHQQEPENSAQSDTVVELLHQSMDQERSSNKAEDWNREVASEMTDHIIAGHETSGIALAYLIYELSRSPNLQARLHKEVKALFGGEAAEDKLPCFSAIDQLPFLHACTLEILRAYPPIVGPQARVTPPDGCILGGFVIPGGVRVSARASCLHRNPSVYPSPSEFRPERWLDSKRCITKVSEAPELYHYWWAFGSGGRGCLGNHFAMHDIKVVAVFLYSLFETIVVDHGDLNQTEGYIGAPQGGRLLIKLKRRNEIH</sequence>
<dbReference type="InterPro" id="IPR001128">
    <property type="entry name" value="Cyt_P450"/>
</dbReference>
<dbReference type="InterPro" id="IPR050121">
    <property type="entry name" value="Cytochrome_P450_monoxygenase"/>
</dbReference>
<evidence type="ECO:0000256" key="6">
    <source>
        <dbReference type="RuleBase" id="RU000461"/>
    </source>
</evidence>
<dbReference type="AlphaFoldDB" id="A0A6A6ZHQ1"/>
<evidence type="ECO:0000256" key="1">
    <source>
        <dbReference type="ARBA" id="ARBA00001971"/>
    </source>
</evidence>
<feature type="signal peptide" evidence="7">
    <location>
        <begin position="1"/>
        <end position="18"/>
    </location>
</feature>
<dbReference type="Proteomes" id="UP000799424">
    <property type="component" value="Unassembled WGS sequence"/>
</dbReference>
<dbReference type="InterPro" id="IPR036396">
    <property type="entry name" value="Cyt_P450_sf"/>
</dbReference>
<dbReference type="PRINTS" id="PR00385">
    <property type="entry name" value="P450"/>
</dbReference>
<evidence type="ECO:0000256" key="3">
    <source>
        <dbReference type="ARBA" id="ARBA00022723"/>
    </source>
</evidence>
<dbReference type="InterPro" id="IPR002401">
    <property type="entry name" value="Cyt_P450_E_grp-I"/>
</dbReference>
<keyword evidence="5 6" id="KW-0349">Heme</keyword>
<dbReference type="Gene3D" id="1.10.630.10">
    <property type="entry name" value="Cytochrome P450"/>
    <property type="match status" value="1"/>
</dbReference>
<dbReference type="GO" id="GO:0016705">
    <property type="term" value="F:oxidoreductase activity, acting on paired donors, with incorporation or reduction of molecular oxygen"/>
    <property type="evidence" value="ECO:0007669"/>
    <property type="project" value="InterPro"/>
</dbReference>
<feature type="chain" id="PRO_5025522846" evidence="7">
    <location>
        <begin position="19"/>
        <end position="516"/>
    </location>
</feature>
<keyword evidence="7" id="KW-0732">Signal</keyword>
<dbReference type="GO" id="GO:0020037">
    <property type="term" value="F:heme binding"/>
    <property type="evidence" value="ECO:0007669"/>
    <property type="project" value="InterPro"/>
</dbReference>
<dbReference type="OrthoDB" id="1470350at2759"/>
<evidence type="ECO:0000256" key="2">
    <source>
        <dbReference type="ARBA" id="ARBA00010617"/>
    </source>
</evidence>
<keyword evidence="4 5" id="KW-0408">Iron</keyword>
<evidence type="ECO:0000313" key="9">
    <source>
        <dbReference type="Proteomes" id="UP000799424"/>
    </source>
</evidence>
<feature type="binding site" description="axial binding residue" evidence="5">
    <location>
        <position position="459"/>
    </location>
    <ligand>
        <name>heme</name>
        <dbReference type="ChEBI" id="CHEBI:30413"/>
    </ligand>
    <ligandPart>
        <name>Fe</name>
        <dbReference type="ChEBI" id="CHEBI:18248"/>
    </ligandPart>
</feature>
<name>A0A6A6ZHQ1_9PLEO</name>
<accession>A0A6A6ZHQ1</accession>
<dbReference type="EMBL" id="MU006241">
    <property type="protein sequence ID" value="KAF2820229.1"/>
    <property type="molecule type" value="Genomic_DNA"/>
</dbReference>
<dbReference type="Pfam" id="PF00067">
    <property type="entry name" value="p450"/>
    <property type="match status" value="1"/>
</dbReference>
<comment type="cofactor">
    <cofactor evidence="1 5">
        <name>heme</name>
        <dbReference type="ChEBI" id="CHEBI:30413"/>
    </cofactor>
</comment>
<dbReference type="CDD" id="cd11059">
    <property type="entry name" value="CYP_fungal"/>
    <property type="match status" value="1"/>
</dbReference>
<dbReference type="GO" id="GO:0004497">
    <property type="term" value="F:monooxygenase activity"/>
    <property type="evidence" value="ECO:0007669"/>
    <property type="project" value="UniProtKB-KW"/>
</dbReference>
<keyword evidence="6" id="KW-0503">Monooxygenase</keyword>
<evidence type="ECO:0000256" key="7">
    <source>
        <dbReference type="SAM" id="SignalP"/>
    </source>
</evidence>
<evidence type="ECO:0000256" key="4">
    <source>
        <dbReference type="ARBA" id="ARBA00023004"/>
    </source>
</evidence>
<evidence type="ECO:0000256" key="5">
    <source>
        <dbReference type="PIRSR" id="PIRSR602401-1"/>
    </source>
</evidence>
<dbReference type="PROSITE" id="PS00086">
    <property type="entry name" value="CYTOCHROME_P450"/>
    <property type="match status" value="1"/>
</dbReference>
<dbReference type="GO" id="GO:0005506">
    <property type="term" value="F:iron ion binding"/>
    <property type="evidence" value="ECO:0007669"/>
    <property type="project" value="InterPro"/>
</dbReference>
<gene>
    <name evidence="8" type="ORF">CC86DRAFT_428774</name>
</gene>
<dbReference type="InterPro" id="IPR017972">
    <property type="entry name" value="Cyt_P450_CS"/>
</dbReference>
<evidence type="ECO:0000313" key="8">
    <source>
        <dbReference type="EMBL" id="KAF2820229.1"/>
    </source>
</evidence>
<keyword evidence="6" id="KW-0560">Oxidoreductase</keyword>
<dbReference type="PRINTS" id="PR00463">
    <property type="entry name" value="EP450I"/>
</dbReference>
<protein>
    <submittedName>
        <fullName evidence="8">Cytochrome P450</fullName>
    </submittedName>
</protein>
<dbReference type="SUPFAM" id="SSF48264">
    <property type="entry name" value="Cytochrome P450"/>
    <property type="match status" value="1"/>
</dbReference>
<proteinExistence type="inferred from homology"/>
<comment type="similarity">
    <text evidence="2 6">Belongs to the cytochrome P450 family.</text>
</comment>
<keyword evidence="9" id="KW-1185">Reference proteome</keyword>
<dbReference type="PANTHER" id="PTHR24305:SF166">
    <property type="entry name" value="CYTOCHROME P450 12A4, MITOCHONDRIAL-RELATED"/>
    <property type="match status" value="1"/>
</dbReference>
<dbReference type="PANTHER" id="PTHR24305">
    <property type="entry name" value="CYTOCHROME P450"/>
    <property type="match status" value="1"/>
</dbReference>
<reference evidence="8" key="1">
    <citation type="journal article" date="2020" name="Stud. Mycol.">
        <title>101 Dothideomycetes genomes: a test case for predicting lifestyles and emergence of pathogens.</title>
        <authorList>
            <person name="Haridas S."/>
            <person name="Albert R."/>
            <person name="Binder M."/>
            <person name="Bloem J."/>
            <person name="Labutti K."/>
            <person name="Salamov A."/>
            <person name="Andreopoulos B."/>
            <person name="Baker S."/>
            <person name="Barry K."/>
            <person name="Bills G."/>
            <person name="Bluhm B."/>
            <person name="Cannon C."/>
            <person name="Castanera R."/>
            <person name="Culley D."/>
            <person name="Daum C."/>
            <person name="Ezra D."/>
            <person name="Gonzalez J."/>
            <person name="Henrissat B."/>
            <person name="Kuo A."/>
            <person name="Liang C."/>
            <person name="Lipzen A."/>
            <person name="Lutzoni F."/>
            <person name="Magnuson J."/>
            <person name="Mondo S."/>
            <person name="Nolan M."/>
            <person name="Ohm R."/>
            <person name="Pangilinan J."/>
            <person name="Park H.-J."/>
            <person name="Ramirez L."/>
            <person name="Alfaro M."/>
            <person name="Sun H."/>
            <person name="Tritt A."/>
            <person name="Yoshinaga Y."/>
            <person name="Zwiers L.-H."/>
            <person name="Turgeon B."/>
            <person name="Goodwin S."/>
            <person name="Spatafora J."/>
            <person name="Crous P."/>
            <person name="Grigoriev I."/>
        </authorList>
    </citation>
    <scope>NUCLEOTIDE SEQUENCE</scope>
    <source>
        <strain evidence="8">CBS 113818</strain>
    </source>
</reference>